<dbReference type="Pfam" id="PF14623">
    <property type="entry name" value="Vint"/>
    <property type="match status" value="1"/>
</dbReference>
<accession>M7TBR0</accession>
<dbReference type="KEGG" id="ela:UCREL1_8949"/>
<sequence>MTKLSDNVSVKSDSTLADDETPLNFHALATQDGVIVKVVPPTLSAGTKRPHVPCDIVLVIDVSGSMDANAPAPMTDDNGNNTLEDFGLSILDLTKHAALTILETLDEGDRLGIVTFNSGGKVLQRLLPMNKDNKKLTKKNIESMLPTSGTNLWQGICQGLKLFKSNADTGRVPAVMVLTDGMPNMMCPAQGYVSKIRGMHPLPATIHTFGFGYEIKSGLLKSIAEIGDGNYAFIPDAGMIATVFVHAVAHLQSTFATKCSLEITTPKSIRLRTTTGETIRNEEKSSGNKNKLTIHLGNLQYNQSRDIICQHIGDKDQKANFDRSIERLPISARFRYSLMRAPSYTRDLPTPYSPPEAEMAYHRSRVMICEFLSSCFAFNSKGEYDAPRIISLEPFRSALRDLVARIPAKDFDDPYNQSLMQDLVGASPAGQVSLALSSISYFNRWGRHFYFSLWNAHAKQMCNSFKDPGPQMYNASSPLFIRCRDELDKAFDTLPPPGPTHAPTSKYVTDLKFMAAGSGFTSTTSCYNSPKSGCFAAWSRVLLGDGREMPVCRLRKGVSVQTPLGSRRVVAVLRIPMRRAVMCRVGRLLITPWHPIKTEDGKWAFPADVAEKRVKYSGAVYSLLLQDHDNVDAHAVKVGGVWGVTLGHGLLTGCDVRAHAFFGDRAVVIKSLDSLSSGRNGTKECRGVWRDKVTGLICGFKAAYGM</sequence>
<dbReference type="SMART" id="SM00327">
    <property type="entry name" value="VWA"/>
    <property type="match status" value="1"/>
</dbReference>
<name>M7TBR0_EUTLA</name>
<dbReference type="InterPro" id="IPR039510">
    <property type="entry name" value="Vint_dom"/>
</dbReference>
<dbReference type="HOGENOM" id="CLU_013635_0_0_1"/>
<dbReference type="InterPro" id="IPR051266">
    <property type="entry name" value="CLCR"/>
</dbReference>
<keyword evidence="3" id="KW-1185">Reference proteome</keyword>
<dbReference type="eggNOG" id="ENOG502REND">
    <property type="taxonomic scope" value="Eukaryota"/>
</dbReference>
<dbReference type="OrthoDB" id="10264538at2759"/>
<dbReference type="Proteomes" id="UP000012174">
    <property type="component" value="Unassembled WGS sequence"/>
</dbReference>
<gene>
    <name evidence="2" type="ORF">UCREL1_8949</name>
</gene>
<dbReference type="STRING" id="1287681.M7TBR0"/>
<dbReference type="InterPro" id="IPR002035">
    <property type="entry name" value="VWF_A"/>
</dbReference>
<reference evidence="3" key="1">
    <citation type="journal article" date="2013" name="Genome Announc.">
        <title>Draft genome sequence of the grapevine dieback fungus Eutypa lata UCR-EL1.</title>
        <authorList>
            <person name="Blanco-Ulate B."/>
            <person name="Rolshausen P.E."/>
            <person name="Cantu D."/>
        </authorList>
    </citation>
    <scope>NUCLEOTIDE SEQUENCE [LARGE SCALE GENOMIC DNA]</scope>
    <source>
        <strain evidence="3">UCR-EL1</strain>
    </source>
</reference>
<dbReference type="SUPFAM" id="SSF53300">
    <property type="entry name" value="vWA-like"/>
    <property type="match status" value="1"/>
</dbReference>
<dbReference type="AlphaFoldDB" id="M7TBR0"/>
<dbReference type="OMA" id="QVCNSFK"/>
<evidence type="ECO:0000259" key="1">
    <source>
        <dbReference type="PROSITE" id="PS50234"/>
    </source>
</evidence>
<dbReference type="PANTHER" id="PTHR10579:SF156">
    <property type="entry name" value="VWFA DOMAIN-CONTAINING PROTEIN"/>
    <property type="match status" value="1"/>
</dbReference>
<dbReference type="InterPro" id="IPR036844">
    <property type="entry name" value="Hint_dom_sf"/>
</dbReference>
<organism evidence="2 3">
    <name type="scientific">Eutypa lata (strain UCR-EL1)</name>
    <name type="common">Grapevine dieback disease fungus</name>
    <name type="synonym">Eutypa armeniacae</name>
    <dbReference type="NCBI Taxonomy" id="1287681"/>
    <lineage>
        <taxon>Eukaryota</taxon>
        <taxon>Fungi</taxon>
        <taxon>Dikarya</taxon>
        <taxon>Ascomycota</taxon>
        <taxon>Pezizomycotina</taxon>
        <taxon>Sordariomycetes</taxon>
        <taxon>Xylariomycetidae</taxon>
        <taxon>Xylariales</taxon>
        <taxon>Diatrypaceae</taxon>
        <taxon>Eutypa</taxon>
    </lineage>
</organism>
<dbReference type="Gene3D" id="3.40.50.410">
    <property type="entry name" value="von Willebrand factor, type A domain"/>
    <property type="match status" value="1"/>
</dbReference>
<dbReference type="InterPro" id="IPR032838">
    <property type="entry name" value="Vwaint_dom"/>
</dbReference>
<dbReference type="PANTHER" id="PTHR10579">
    <property type="entry name" value="CALCIUM-ACTIVATED CHLORIDE CHANNEL REGULATOR"/>
    <property type="match status" value="1"/>
</dbReference>
<dbReference type="Pfam" id="PF13519">
    <property type="entry name" value="VWA_2"/>
    <property type="match status" value="1"/>
</dbReference>
<evidence type="ECO:0000313" key="2">
    <source>
        <dbReference type="EMBL" id="EMR64090.1"/>
    </source>
</evidence>
<dbReference type="Pfam" id="PF14624">
    <property type="entry name" value="Vwaint"/>
    <property type="match status" value="1"/>
</dbReference>
<protein>
    <submittedName>
        <fullName evidence="2">Putative u-box domain-containing protein</fullName>
    </submittedName>
</protein>
<dbReference type="InterPro" id="IPR036465">
    <property type="entry name" value="vWFA_dom_sf"/>
</dbReference>
<proteinExistence type="predicted"/>
<feature type="domain" description="VWFA" evidence="1">
    <location>
        <begin position="55"/>
        <end position="248"/>
    </location>
</feature>
<dbReference type="EMBL" id="KB707121">
    <property type="protein sequence ID" value="EMR64090.1"/>
    <property type="molecule type" value="Genomic_DNA"/>
</dbReference>
<dbReference type="SUPFAM" id="SSF51294">
    <property type="entry name" value="Hedgehog/intein (Hint) domain"/>
    <property type="match status" value="1"/>
</dbReference>
<evidence type="ECO:0000313" key="3">
    <source>
        <dbReference type="Proteomes" id="UP000012174"/>
    </source>
</evidence>
<dbReference type="PROSITE" id="PS50234">
    <property type="entry name" value="VWFA"/>
    <property type="match status" value="1"/>
</dbReference>